<dbReference type="SMART" id="SM00320">
    <property type="entry name" value="WD40"/>
    <property type="match status" value="6"/>
</dbReference>
<keyword evidence="2" id="KW-0677">Repeat</keyword>
<accession>A0AAW0GIZ3</accession>
<feature type="repeat" description="WD" evidence="3">
    <location>
        <begin position="124"/>
        <end position="159"/>
    </location>
</feature>
<evidence type="ECO:0000256" key="2">
    <source>
        <dbReference type="ARBA" id="ARBA00022737"/>
    </source>
</evidence>
<dbReference type="Pfam" id="PF00400">
    <property type="entry name" value="WD40"/>
    <property type="match status" value="2"/>
</dbReference>
<dbReference type="PROSITE" id="PS00678">
    <property type="entry name" value="WD_REPEATS_1"/>
    <property type="match status" value="2"/>
</dbReference>
<organism evidence="5 6">
    <name type="scientific">Cerrena zonata</name>
    <dbReference type="NCBI Taxonomy" id="2478898"/>
    <lineage>
        <taxon>Eukaryota</taxon>
        <taxon>Fungi</taxon>
        <taxon>Dikarya</taxon>
        <taxon>Basidiomycota</taxon>
        <taxon>Agaricomycotina</taxon>
        <taxon>Agaricomycetes</taxon>
        <taxon>Polyporales</taxon>
        <taxon>Cerrenaceae</taxon>
        <taxon>Cerrena</taxon>
    </lineage>
</organism>
<comment type="caution">
    <text evidence="5">The sequence shown here is derived from an EMBL/GenBank/DDBJ whole genome shotgun (WGS) entry which is preliminary data.</text>
</comment>
<dbReference type="InterPro" id="IPR015943">
    <property type="entry name" value="WD40/YVTN_repeat-like_dom_sf"/>
</dbReference>
<dbReference type="PRINTS" id="PR00320">
    <property type="entry name" value="GPROTEINBRPT"/>
</dbReference>
<feature type="compositionally biased region" description="Acidic residues" evidence="4">
    <location>
        <begin position="400"/>
        <end position="413"/>
    </location>
</feature>
<dbReference type="InterPro" id="IPR019775">
    <property type="entry name" value="WD40_repeat_CS"/>
</dbReference>
<feature type="compositionally biased region" description="Basic and acidic residues" evidence="4">
    <location>
        <begin position="379"/>
        <end position="389"/>
    </location>
</feature>
<feature type="repeat" description="WD" evidence="3">
    <location>
        <begin position="95"/>
        <end position="123"/>
    </location>
</feature>
<reference evidence="5 6" key="1">
    <citation type="submission" date="2022-09" db="EMBL/GenBank/DDBJ databases">
        <authorList>
            <person name="Palmer J.M."/>
        </authorList>
    </citation>
    <scope>NUCLEOTIDE SEQUENCE [LARGE SCALE GENOMIC DNA]</scope>
    <source>
        <strain evidence="5 6">DSM 7382</strain>
    </source>
</reference>
<dbReference type="AlphaFoldDB" id="A0AAW0GIZ3"/>
<dbReference type="PROSITE" id="PS50294">
    <property type="entry name" value="WD_REPEATS_REGION"/>
    <property type="match status" value="1"/>
</dbReference>
<keyword evidence="1 3" id="KW-0853">WD repeat</keyword>
<sequence length="413" mass="45387">MTSTQDKSSFLRAEAELALEQSRKAKAERTKDLGSPIKLSGLALGIEVRGNTAWLAENTSVIRKINLENGKTLQVFRAHTAPTTCLALCEKVPGSNDDGILISGAWDKMINIWDVKTKTLVSSTLAHADFVKSLLVIPSLKLLLSSSSDKVIRFWDLSSLSSGQPLRSVGSISAHTRPVESITFDASLSSTSSAIVYTADTMGIIKVWEVSKEDVSPPRFRATEIDELKNNRTGVNEMYHGNGQLWTASSDETVQIIDHPVPSTTTQTKPIPPIVHPKPVRAILPISLTPLAEPYLLTGSGDVIRVYDMSTPQEPDLVNEVDAHWHDVTALRLWMRKTAVEGQAGKVRVEPWVISTSLDGTIRKWNLLELLQPPPPKPTEPKEEVKPEPVEPEPTASGLTEEEERELAELMDD</sequence>
<evidence type="ECO:0008006" key="7">
    <source>
        <dbReference type="Google" id="ProtNLM"/>
    </source>
</evidence>
<proteinExistence type="predicted"/>
<dbReference type="Proteomes" id="UP001385951">
    <property type="component" value="Unassembled WGS sequence"/>
</dbReference>
<evidence type="ECO:0000256" key="4">
    <source>
        <dbReference type="SAM" id="MobiDB-lite"/>
    </source>
</evidence>
<dbReference type="InterPro" id="IPR001680">
    <property type="entry name" value="WD40_rpt"/>
</dbReference>
<gene>
    <name evidence="5" type="ORF">QCA50_002875</name>
</gene>
<dbReference type="InterPro" id="IPR053299">
    <property type="entry name" value="ASTRA_WD_repeat"/>
</dbReference>
<keyword evidence="6" id="KW-1185">Reference proteome</keyword>
<evidence type="ECO:0000313" key="5">
    <source>
        <dbReference type="EMBL" id="KAK7693308.1"/>
    </source>
</evidence>
<evidence type="ECO:0000256" key="3">
    <source>
        <dbReference type="PROSITE-ProRule" id="PRU00221"/>
    </source>
</evidence>
<name>A0AAW0GIZ3_9APHY</name>
<dbReference type="SUPFAM" id="SSF50978">
    <property type="entry name" value="WD40 repeat-like"/>
    <property type="match status" value="1"/>
</dbReference>
<evidence type="ECO:0000313" key="6">
    <source>
        <dbReference type="Proteomes" id="UP001385951"/>
    </source>
</evidence>
<evidence type="ECO:0000256" key="1">
    <source>
        <dbReference type="ARBA" id="ARBA00022574"/>
    </source>
</evidence>
<dbReference type="EMBL" id="JASBNA010000003">
    <property type="protein sequence ID" value="KAK7693308.1"/>
    <property type="molecule type" value="Genomic_DNA"/>
</dbReference>
<dbReference type="Gene3D" id="2.130.10.10">
    <property type="entry name" value="YVTN repeat-like/Quinoprotein amine dehydrogenase"/>
    <property type="match status" value="2"/>
</dbReference>
<dbReference type="InterPro" id="IPR036322">
    <property type="entry name" value="WD40_repeat_dom_sf"/>
</dbReference>
<dbReference type="InterPro" id="IPR020472">
    <property type="entry name" value="WD40_PAC1"/>
</dbReference>
<feature type="region of interest" description="Disordered" evidence="4">
    <location>
        <begin position="371"/>
        <end position="413"/>
    </location>
</feature>
<protein>
    <recommendedName>
        <fullName evidence="7">WD40 repeat-like protein</fullName>
    </recommendedName>
</protein>
<dbReference type="PANTHER" id="PTHR44156">
    <property type="entry name" value="SUPERNUMERARY LIMBS, ISOFORM B-RELATED"/>
    <property type="match status" value="1"/>
</dbReference>
<dbReference type="PROSITE" id="PS50082">
    <property type="entry name" value="WD_REPEATS_2"/>
    <property type="match status" value="2"/>
</dbReference>